<dbReference type="OrthoDB" id="3055569at2759"/>
<evidence type="ECO:0000313" key="2">
    <source>
        <dbReference type="EMBL" id="KAF9062213.1"/>
    </source>
</evidence>
<dbReference type="Proteomes" id="UP000772434">
    <property type="component" value="Unassembled WGS sequence"/>
</dbReference>
<reference evidence="2" key="1">
    <citation type="submission" date="2020-11" db="EMBL/GenBank/DDBJ databases">
        <authorList>
            <consortium name="DOE Joint Genome Institute"/>
            <person name="Ahrendt S."/>
            <person name="Riley R."/>
            <person name="Andreopoulos W."/>
            <person name="Labutti K."/>
            <person name="Pangilinan J."/>
            <person name="Ruiz-Duenas F.J."/>
            <person name="Barrasa J.M."/>
            <person name="Sanchez-Garcia M."/>
            <person name="Camarero S."/>
            <person name="Miyauchi S."/>
            <person name="Serrano A."/>
            <person name="Linde D."/>
            <person name="Babiker R."/>
            <person name="Drula E."/>
            <person name="Ayuso-Fernandez I."/>
            <person name="Pacheco R."/>
            <person name="Padilla G."/>
            <person name="Ferreira P."/>
            <person name="Barriuso J."/>
            <person name="Kellner H."/>
            <person name="Castanera R."/>
            <person name="Alfaro M."/>
            <person name="Ramirez L."/>
            <person name="Pisabarro A.G."/>
            <person name="Kuo A."/>
            <person name="Tritt A."/>
            <person name="Lipzen A."/>
            <person name="He G."/>
            <person name="Yan M."/>
            <person name="Ng V."/>
            <person name="Cullen D."/>
            <person name="Martin F."/>
            <person name="Rosso M.-N."/>
            <person name="Henrissat B."/>
            <person name="Hibbett D."/>
            <person name="Martinez A.T."/>
            <person name="Grigoriev I.V."/>
        </authorList>
    </citation>
    <scope>NUCLEOTIDE SEQUENCE</scope>
    <source>
        <strain evidence="2">AH 40177</strain>
    </source>
</reference>
<organism evidence="2 3">
    <name type="scientific">Rhodocollybia butyracea</name>
    <dbReference type="NCBI Taxonomy" id="206335"/>
    <lineage>
        <taxon>Eukaryota</taxon>
        <taxon>Fungi</taxon>
        <taxon>Dikarya</taxon>
        <taxon>Basidiomycota</taxon>
        <taxon>Agaricomycotina</taxon>
        <taxon>Agaricomycetes</taxon>
        <taxon>Agaricomycetidae</taxon>
        <taxon>Agaricales</taxon>
        <taxon>Marasmiineae</taxon>
        <taxon>Omphalotaceae</taxon>
        <taxon>Rhodocollybia</taxon>
    </lineage>
</organism>
<comment type="caution">
    <text evidence="2">The sequence shown here is derived from an EMBL/GenBank/DDBJ whole genome shotgun (WGS) entry which is preliminary data.</text>
</comment>
<keyword evidence="3" id="KW-1185">Reference proteome</keyword>
<gene>
    <name evidence="2" type="ORF">BDP27DRAFT_1428188</name>
</gene>
<feature type="compositionally biased region" description="Gly residues" evidence="1">
    <location>
        <begin position="226"/>
        <end position="241"/>
    </location>
</feature>
<sequence>MGSTSPPATAKCSSDWFAHKKKNGRISRCPIWGDIGEKQNAVDFEHSFLRAMRASNIEKKDFILEFQLYLTHGSPANDWYIAAAAAASDWDAFAAAFWVKFPAPKVQVRMPMEYEWILTELRLDEAKLLEHHPDTNNYMWKCNEQANWKDFTNTIKAVKKQEIEEGVEHQKLLEKTKAEVAAVQKGLWECIPPMPETPSKALGHSLAGMGFADNSRGRYGRDQRGGYAGRGNYRGRGGGPGQRNSTPLTSEKVATLAWNVALLPHHPNTSEGLQAYWEQLAAWAGRWGREAVINHEKPVLLKPGMSPVASGECFNCGMRGHQGQFCEAMGDQTLGFREREWRVLCGHNLPHSSGHSAQVNNVLDDDFDTWLSGGLGKGEGSTD</sequence>
<evidence type="ECO:0008006" key="4">
    <source>
        <dbReference type="Google" id="ProtNLM"/>
    </source>
</evidence>
<dbReference type="EMBL" id="JADNRY010000179">
    <property type="protein sequence ID" value="KAF9062213.1"/>
    <property type="molecule type" value="Genomic_DNA"/>
</dbReference>
<evidence type="ECO:0000256" key="1">
    <source>
        <dbReference type="SAM" id="MobiDB-lite"/>
    </source>
</evidence>
<name>A0A9P5PE63_9AGAR</name>
<feature type="compositionally biased region" description="Basic and acidic residues" evidence="1">
    <location>
        <begin position="215"/>
        <end position="224"/>
    </location>
</feature>
<proteinExistence type="predicted"/>
<protein>
    <recommendedName>
        <fullName evidence="4">CCHC-type domain-containing protein</fullName>
    </recommendedName>
</protein>
<dbReference type="AlphaFoldDB" id="A0A9P5PE63"/>
<feature type="region of interest" description="Disordered" evidence="1">
    <location>
        <begin position="213"/>
        <end position="246"/>
    </location>
</feature>
<evidence type="ECO:0000313" key="3">
    <source>
        <dbReference type="Proteomes" id="UP000772434"/>
    </source>
</evidence>
<accession>A0A9P5PE63</accession>